<dbReference type="AlphaFoldDB" id="A0A4P9XIW9"/>
<keyword evidence="1" id="KW-0812">Transmembrane</keyword>
<dbReference type="EMBL" id="KZ993066">
    <property type="protein sequence ID" value="RKP05658.1"/>
    <property type="molecule type" value="Genomic_DNA"/>
</dbReference>
<sequence>MSTICTNAVLIMKAYIAHGRSRPLLYLGIISMIVQFAPLTVILHETKVLVTTDYGCIADVPPYYSWLRLGLDLPVNLLFSAAFLHVVVSNYTRHGSKAWKILSREGITYMLYATILNLAAAAIMASQLLGTYSIYIYVLDWYISSCLILAQQKRTAASATKEKGFDMHAVLLHNMPS</sequence>
<feature type="transmembrane region" description="Helical" evidence="1">
    <location>
        <begin position="24"/>
        <end position="43"/>
    </location>
</feature>
<gene>
    <name evidence="2" type="ORF">THASP1DRAFT_32505</name>
</gene>
<name>A0A4P9XIW9_9FUNG</name>
<keyword evidence="3" id="KW-1185">Reference proteome</keyword>
<feature type="transmembrane region" description="Helical" evidence="1">
    <location>
        <begin position="134"/>
        <end position="150"/>
    </location>
</feature>
<dbReference type="Proteomes" id="UP000271241">
    <property type="component" value="Unassembled WGS sequence"/>
</dbReference>
<keyword evidence="1" id="KW-0472">Membrane</keyword>
<keyword evidence="1" id="KW-1133">Transmembrane helix</keyword>
<evidence type="ECO:0000256" key="1">
    <source>
        <dbReference type="SAM" id="Phobius"/>
    </source>
</evidence>
<accession>A0A4P9XIW9</accession>
<proteinExistence type="predicted"/>
<feature type="transmembrane region" description="Helical" evidence="1">
    <location>
        <begin position="63"/>
        <end position="88"/>
    </location>
</feature>
<feature type="transmembrane region" description="Helical" evidence="1">
    <location>
        <begin position="109"/>
        <end position="128"/>
    </location>
</feature>
<evidence type="ECO:0000313" key="2">
    <source>
        <dbReference type="EMBL" id="RKP05658.1"/>
    </source>
</evidence>
<evidence type="ECO:0000313" key="3">
    <source>
        <dbReference type="Proteomes" id="UP000271241"/>
    </source>
</evidence>
<protein>
    <submittedName>
        <fullName evidence="2">Uncharacterized protein</fullName>
    </submittedName>
</protein>
<reference evidence="3" key="1">
    <citation type="journal article" date="2018" name="Nat. Microbiol.">
        <title>Leveraging single-cell genomics to expand the fungal tree of life.</title>
        <authorList>
            <person name="Ahrendt S.R."/>
            <person name="Quandt C.A."/>
            <person name="Ciobanu D."/>
            <person name="Clum A."/>
            <person name="Salamov A."/>
            <person name="Andreopoulos B."/>
            <person name="Cheng J.F."/>
            <person name="Woyke T."/>
            <person name="Pelin A."/>
            <person name="Henrissat B."/>
            <person name="Reynolds N.K."/>
            <person name="Benny G.L."/>
            <person name="Smith M.E."/>
            <person name="James T.Y."/>
            <person name="Grigoriev I.V."/>
        </authorList>
    </citation>
    <scope>NUCLEOTIDE SEQUENCE [LARGE SCALE GENOMIC DNA]</scope>
    <source>
        <strain evidence="3">RSA 1356</strain>
    </source>
</reference>
<organism evidence="2 3">
    <name type="scientific">Thamnocephalis sphaerospora</name>
    <dbReference type="NCBI Taxonomy" id="78915"/>
    <lineage>
        <taxon>Eukaryota</taxon>
        <taxon>Fungi</taxon>
        <taxon>Fungi incertae sedis</taxon>
        <taxon>Zoopagomycota</taxon>
        <taxon>Zoopagomycotina</taxon>
        <taxon>Zoopagomycetes</taxon>
        <taxon>Zoopagales</taxon>
        <taxon>Sigmoideomycetaceae</taxon>
        <taxon>Thamnocephalis</taxon>
    </lineage>
</organism>